<keyword evidence="2" id="KW-0413">Isomerase</keyword>
<evidence type="ECO:0000313" key="3">
    <source>
        <dbReference type="Proteomes" id="UP000319769"/>
    </source>
</evidence>
<organism evidence="2 3">
    <name type="scientific">Amycolatopsis acidicola</name>
    <dbReference type="NCBI Taxonomy" id="2596893"/>
    <lineage>
        <taxon>Bacteria</taxon>
        <taxon>Bacillati</taxon>
        <taxon>Actinomycetota</taxon>
        <taxon>Actinomycetes</taxon>
        <taxon>Pseudonocardiales</taxon>
        <taxon>Pseudonocardiaceae</taxon>
        <taxon>Amycolatopsis</taxon>
    </lineage>
</organism>
<evidence type="ECO:0000313" key="2">
    <source>
        <dbReference type="EMBL" id="KAA9160090.1"/>
    </source>
</evidence>
<dbReference type="InterPro" id="IPR013022">
    <property type="entry name" value="Xyl_isomerase-like_TIM-brl"/>
</dbReference>
<dbReference type="Proteomes" id="UP000319769">
    <property type="component" value="Unassembled WGS sequence"/>
</dbReference>
<comment type="caution">
    <text evidence="2">The sequence shown here is derived from an EMBL/GenBank/DDBJ whole genome shotgun (WGS) entry which is preliminary data.</text>
</comment>
<dbReference type="PANTHER" id="PTHR12110">
    <property type="entry name" value="HYDROXYPYRUVATE ISOMERASE"/>
    <property type="match status" value="1"/>
</dbReference>
<dbReference type="InterPro" id="IPR050312">
    <property type="entry name" value="IolE/XylAMocC-like"/>
</dbReference>
<dbReference type="PANTHER" id="PTHR12110:SF53">
    <property type="entry name" value="BLR5974 PROTEIN"/>
    <property type="match status" value="1"/>
</dbReference>
<feature type="domain" description="Xylose isomerase-like TIM barrel" evidence="1">
    <location>
        <begin position="42"/>
        <end position="296"/>
    </location>
</feature>
<name>A0A5N0V4N8_9PSEU</name>
<evidence type="ECO:0000259" key="1">
    <source>
        <dbReference type="Pfam" id="PF01261"/>
    </source>
</evidence>
<dbReference type="OrthoDB" id="104997at2"/>
<gene>
    <name evidence="2" type="ORF">FPZ12_018535</name>
</gene>
<dbReference type="EMBL" id="VMNW02000025">
    <property type="protein sequence ID" value="KAA9160090.1"/>
    <property type="molecule type" value="Genomic_DNA"/>
</dbReference>
<proteinExistence type="predicted"/>
<sequence>MRWRPARPAPADPARRRAPGAAVKFSVATICLPTVDIPGCIAEVRAAGFGGIEWRVEPRPGSIRDPRPAHPYLVDHHATLPLDVATVEAVARDTRAAGLDVIGLAPYIEVGDTEMLRLACDLANAAGAPQIRLQAPRISRTGKSYSDLFERTVAFFGEIEAAARAAGIRALLEIHHNTICPSASLAHRVVSRFDPAYVGVIYDLGNFVFEGYEAHELALDLLGEYLGHVHLKNAAHFRSPGGGWQAAWTPLEDGEVDVPRVLGLIRQRGYTGWVSVEDLSLDRSPLATLRHNAAQLREWDLLH</sequence>
<dbReference type="GO" id="GO:0016853">
    <property type="term" value="F:isomerase activity"/>
    <property type="evidence" value="ECO:0007669"/>
    <property type="project" value="UniProtKB-KW"/>
</dbReference>
<dbReference type="AlphaFoldDB" id="A0A5N0V4N8"/>
<accession>A0A5N0V4N8</accession>
<dbReference type="SUPFAM" id="SSF51658">
    <property type="entry name" value="Xylose isomerase-like"/>
    <property type="match status" value="1"/>
</dbReference>
<dbReference type="Pfam" id="PF01261">
    <property type="entry name" value="AP_endonuc_2"/>
    <property type="match status" value="1"/>
</dbReference>
<dbReference type="InterPro" id="IPR036237">
    <property type="entry name" value="Xyl_isomerase-like_sf"/>
</dbReference>
<dbReference type="Gene3D" id="3.20.20.150">
    <property type="entry name" value="Divalent-metal-dependent TIM barrel enzymes"/>
    <property type="match status" value="1"/>
</dbReference>
<protein>
    <submittedName>
        <fullName evidence="2">Sugar phosphate isomerase/epimerase</fullName>
    </submittedName>
</protein>
<reference evidence="2" key="1">
    <citation type="submission" date="2019-09" db="EMBL/GenBank/DDBJ databases">
        <authorList>
            <person name="Teo W.F.A."/>
            <person name="Duangmal K."/>
        </authorList>
    </citation>
    <scope>NUCLEOTIDE SEQUENCE [LARGE SCALE GENOMIC DNA]</scope>
    <source>
        <strain evidence="2">K81G1</strain>
    </source>
</reference>
<keyword evidence="3" id="KW-1185">Reference proteome</keyword>